<keyword evidence="2" id="KW-1185">Reference proteome</keyword>
<dbReference type="AlphaFoldDB" id="A0A835LKV3"/>
<dbReference type="Proteomes" id="UP000631114">
    <property type="component" value="Unassembled WGS sequence"/>
</dbReference>
<evidence type="ECO:0000313" key="1">
    <source>
        <dbReference type="EMBL" id="KAF9595284.1"/>
    </source>
</evidence>
<evidence type="ECO:0000313" key="2">
    <source>
        <dbReference type="Proteomes" id="UP000631114"/>
    </source>
</evidence>
<organism evidence="1 2">
    <name type="scientific">Coptis chinensis</name>
    <dbReference type="NCBI Taxonomy" id="261450"/>
    <lineage>
        <taxon>Eukaryota</taxon>
        <taxon>Viridiplantae</taxon>
        <taxon>Streptophyta</taxon>
        <taxon>Embryophyta</taxon>
        <taxon>Tracheophyta</taxon>
        <taxon>Spermatophyta</taxon>
        <taxon>Magnoliopsida</taxon>
        <taxon>Ranunculales</taxon>
        <taxon>Ranunculaceae</taxon>
        <taxon>Coptidoideae</taxon>
        <taxon>Coptis</taxon>
    </lineage>
</organism>
<comment type="caution">
    <text evidence="1">The sequence shown here is derived from an EMBL/GenBank/DDBJ whole genome shotgun (WGS) entry which is preliminary data.</text>
</comment>
<accession>A0A835LKV3</accession>
<name>A0A835LKV3_9MAGN</name>
<dbReference type="OrthoDB" id="1924993at2759"/>
<reference evidence="1 2" key="1">
    <citation type="submission" date="2020-10" db="EMBL/GenBank/DDBJ databases">
        <title>The Coptis chinensis genome and diversification of protoberbering-type alkaloids.</title>
        <authorList>
            <person name="Wang B."/>
            <person name="Shu S."/>
            <person name="Song C."/>
            <person name="Liu Y."/>
        </authorList>
    </citation>
    <scope>NUCLEOTIDE SEQUENCE [LARGE SCALE GENOMIC DNA]</scope>
    <source>
        <strain evidence="1">HL-2020</strain>
        <tissue evidence="1">Leaf</tissue>
    </source>
</reference>
<gene>
    <name evidence="1" type="ORF">IFM89_038419</name>
</gene>
<dbReference type="EMBL" id="JADFTS010000008">
    <property type="protein sequence ID" value="KAF9595284.1"/>
    <property type="molecule type" value="Genomic_DNA"/>
</dbReference>
<sequence>MHIFLDPEVAKQVGCKVEPTAHMCDMVLGGDWLKKCGDVLMNLSKLQLSFKRNGKKITLTGGKEEATLKMMSGHALKRFLRKNTHGLMATHFPKKFVFNLPTHSEHDMNSPVSPLYTTPILETPGLPLDVASQFALTQPGGGNDRFNSLMTERQQWRLPHRIQYCTVG</sequence>
<protein>
    <submittedName>
        <fullName evidence="1">Uncharacterized protein</fullName>
    </submittedName>
</protein>
<proteinExistence type="predicted"/>